<proteinExistence type="predicted"/>
<keyword evidence="4" id="KW-1185">Reference proteome</keyword>
<reference evidence="3 4" key="1">
    <citation type="submission" date="2019-06" db="EMBL/GenBank/DDBJ databases">
        <title>Sequencing the genomes of 1000 actinobacteria strains.</title>
        <authorList>
            <person name="Klenk H.-P."/>
        </authorList>
    </citation>
    <scope>NUCLEOTIDE SEQUENCE [LARGE SCALE GENOMIC DNA]</scope>
    <source>
        <strain evidence="3 4">DSM 18607</strain>
    </source>
</reference>
<organism evidence="3 4">
    <name type="scientific">Lapillicoccus jejuensis</name>
    <dbReference type="NCBI Taxonomy" id="402171"/>
    <lineage>
        <taxon>Bacteria</taxon>
        <taxon>Bacillati</taxon>
        <taxon>Actinomycetota</taxon>
        <taxon>Actinomycetes</taxon>
        <taxon>Micrococcales</taxon>
        <taxon>Intrasporangiaceae</taxon>
        <taxon>Lapillicoccus</taxon>
    </lineage>
</organism>
<comment type="caution">
    <text evidence="3">The sequence shown here is derived from an EMBL/GenBank/DDBJ whole genome shotgun (WGS) entry which is preliminary data.</text>
</comment>
<dbReference type="Gene3D" id="3.40.50.1820">
    <property type="entry name" value="alpha/beta hydrolase"/>
    <property type="match status" value="1"/>
</dbReference>
<dbReference type="EMBL" id="VFMN01000001">
    <property type="protein sequence ID" value="TQJ10309.1"/>
    <property type="molecule type" value="Genomic_DNA"/>
</dbReference>
<dbReference type="RefSeq" id="WP_170185719.1">
    <property type="nucleotide sequence ID" value="NZ_BAAAPR010000015.1"/>
</dbReference>
<dbReference type="InterPro" id="IPR013094">
    <property type="entry name" value="AB_hydrolase_3"/>
</dbReference>
<sequence>MARSRSSRYPMPLSTRLLTGLLDRTGGLDVGAMSQEEIVAQRRRVPPAVPPVTWVTGAVPRGVRLGWATARARDGHPLSVRTYAPADARGPVPVLVYLHGGGWVLGNVRGYDALCAHLAAQVGALVLNVDYRMAPEHKAPRAAQDSVDALRWAAEAAGSLGGDPDRLAVGGDSAGGNLSAVACQVLRDEGGPTIALQALLYPGVDARQTFPSVREKADAPVLTTRQIDAFLAAYVDDSGLTRDDPLVSPYYADLAGLPPALVQTAEHDPLRDEGEAYGAALAAAGVPVRTTRYVGVPHGFHSFPGATRVGAQARAELVTELRRALHPTQQPTQQPAGP</sequence>
<dbReference type="PANTHER" id="PTHR48081">
    <property type="entry name" value="AB HYDROLASE SUPERFAMILY PROTEIN C4A8.06C"/>
    <property type="match status" value="1"/>
</dbReference>
<dbReference type="InterPro" id="IPR029058">
    <property type="entry name" value="AB_hydrolase_fold"/>
</dbReference>
<evidence type="ECO:0000259" key="2">
    <source>
        <dbReference type="Pfam" id="PF07859"/>
    </source>
</evidence>
<evidence type="ECO:0000313" key="3">
    <source>
        <dbReference type="EMBL" id="TQJ10309.1"/>
    </source>
</evidence>
<dbReference type="PANTHER" id="PTHR48081:SF8">
    <property type="entry name" value="ALPHA_BETA HYDROLASE FOLD-3 DOMAIN-CONTAINING PROTEIN-RELATED"/>
    <property type="match status" value="1"/>
</dbReference>
<feature type="domain" description="Alpha/beta hydrolase fold-3" evidence="2">
    <location>
        <begin position="95"/>
        <end position="301"/>
    </location>
</feature>
<accession>A0A542E4U8</accession>
<keyword evidence="1" id="KW-0378">Hydrolase</keyword>
<dbReference type="Proteomes" id="UP000317893">
    <property type="component" value="Unassembled WGS sequence"/>
</dbReference>
<evidence type="ECO:0000256" key="1">
    <source>
        <dbReference type="ARBA" id="ARBA00022801"/>
    </source>
</evidence>
<dbReference type="Pfam" id="PF07859">
    <property type="entry name" value="Abhydrolase_3"/>
    <property type="match status" value="1"/>
</dbReference>
<dbReference type="AlphaFoldDB" id="A0A542E4U8"/>
<dbReference type="SUPFAM" id="SSF53474">
    <property type="entry name" value="alpha/beta-Hydrolases"/>
    <property type="match status" value="1"/>
</dbReference>
<dbReference type="GO" id="GO:0016787">
    <property type="term" value="F:hydrolase activity"/>
    <property type="evidence" value="ECO:0007669"/>
    <property type="project" value="UniProtKB-KW"/>
</dbReference>
<gene>
    <name evidence="3" type="ORF">FB458_3429</name>
</gene>
<protein>
    <submittedName>
        <fullName evidence="3">Acetyl esterase</fullName>
    </submittedName>
</protein>
<dbReference type="InterPro" id="IPR050300">
    <property type="entry name" value="GDXG_lipolytic_enzyme"/>
</dbReference>
<evidence type="ECO:0000313" key="4">
    <source>
        <dbReference type="Proteomes" id="UP000317893"/>
    </source>
</evidence>
<name>A0A542E4U8_9MICO</name>